<dbReference type="SUPFAM" id="SSF52540">
    <property type="entry name" value="P-loop containing nucleoside triphosphate hydrolases"/>
    <property type="match status" value="1"/>
</dbReference>
<dbReference type="InterPro" id="IPR006321">
    <property type="entry name" value="PilT/PilU"/>
</dbReference>
<dbReference type="AlphaFoldDB" id="A0A7Z0EH12"/>
<evidence type="ECO:0000256" key="1">
    <source>
        <dbReference type="ARBA" id="ARBA00006611"/>
    </source>
</evidence>
<sequence length="663" mass="70414">MPTTDDQGDTMDKPILEIPVMTDGAELNGRMPGLERKPGLTLPASQPGLTLPTARPDATTPLYQEQLQPPERDGATPRTAPRVLSGVAAAEAAYQAAVAAADAAETRTARATVESVAPAAPHDPPTLALPVMRIADPGAVVPITVEPEPISPIIFPPVVVVEPVVAPVVQPRVQLRVESPLEPRVELHADAVGAPEPRPAAFEVAPMAFPPVAAPGADQFASPRLIPTIGRNETRAAARAEAKAAALAEAEAEAAEREAVQGEALSHDETTPHAEDPGAARRADLDLIAALEEVIERNASDLHVTVGAPPRIRVDGSLQTIGGEAVWTSDTLTPALYSLLSDEQRERFEAENELDFAFSTGGARFRVNYYLQRGSIGGVFRLIPGEIRPLRDLGMPDAVAQFAGLPRGLVLVTGPTGSGKSTTLAALIDLVNRTRADHIVTVEDPIEFLHEHKMALVNQREVGHDTHSFASALKHVLRQDPDVILIGELRDLETISVALTAAETGHLVFATLHTQDAPQTIDRVIDVFPAHQQEQVRAQLAAALQGVVCQTLVKKSGGQGRVVASEVMMMTPAIANLIREGKTFQISSMMQAGRDLGMHTLDQSLADLVNRGQITRRAAEDKARDPEGLSSLINTAASPTEAAARAMAASEIDFGDSFSQVVR</sequence>
<dbReference type="NCBIfam" id="TIGR01420">
    <property type="entry name" value="pilT_fam"/>
    <property type="match status" value="1"/>
</dbReference>
<dbReference type="InterPro" id="IPR001482">
    <property type="entry name" value="T2SS/T4SS_dom"/>
</dbReference>
<feature type="compositionally biased region" description="Basic and acidic residues" evidence="2">
    <location>
        <begin position="254"/>
        <end position="279"/>
    </location>
</feature>
<dbReference type="InterPro" id="IPR050921">
    <property type="entry name" value="T4SS_GSP_E_ATPase"/>
</dbReference>
<dbReference type="Gene3D" id="3.30.450.90">
    <property type="match status" value="1"/>
</dbReference>
<dbReference type="CDD" id="cd01131">
    <property type="entry name" value="PilT"/>
    <property type="match status" value="1"/>
</dbReference>
<dbReference type="GO" id="GO:0005524">
    <property type="term" value="F:ATP binding"/>
    <property type="evidence" value="ECO:0007669"/>
    <property type="project" value="InterPro"/>
</dbReference>
<evidence type="ECO:0000313" key="5">
    <source>
        <dbReference type="Proteomes" id="UP000537260"/>
    </source>
</evidence>
<dbReference type="PROSITE" id="PS00662">
    <property type="entry name" value="T2SP_E"/>
    <property type="match status" value="1"/>
</dbReference>
<name>A0A7Z0EH12_9MICO</name>
<accession>A0A7Z0EH12</accession>
<gene>
    <name evidence="4" type="ORF">HNR05_003312</name>
</gene>
<feature type="region of interest" description="Disordered" evidence="2">
    <location>
        <begin position="249"/>
        <end position="279"/>
    </location>
</feature>
<dbReference type="Proteomes" id="UP000537260">
    <property type="component" value="Unassembled WGS sequence"/>
</dbReference>
<proteinExistence type="inferred from homology"/>
<comment type="similarity">
    <text evidence="1">Belongs to the GSP E family.</text>
</comment>
<feature type="region of interest" description="Disordered" evidence="2">
    <location>
        <begin position="30"/>
        <end position="79"/>
    </location>
</feature>
<feature type="domain" description="Bacterial type II secretion system protein E" evidence="3">
    <location>
        <begin position="477"/>
        <end position="491"/>
    </location>
</feature>
<dbReference type="GO" id="GO:0016887">
    <property type="term" value="F:ATP hydrolysis activity"/>
    <property type="evidence" value="ECO:0007669"/>
    <property type="project" value="InterPro"/>
</dbReference>
<evidence type="ECO:0000259" key="3">
    <source>
        <dbReference type="PROSITE" id="PS00662"/>
    </source>
</evidence>
<dbReference type="InterPro" id="IPR027417">
    <property type="entry name" value="P-loop_NTPase"/>
</dbReference>
<organism evidence="4 5">
    <name type="scientific">Glaciibacter psychrotolerans</name>
    <dbReference type="NCBI Taxonomy" id="670054"/>
    <lineage>
        <taxon>Bacteria</taxon>
        <taxon>Bacillati</taxon>
        <taxon>Actinomycetota</taxon>
        <taxon>Actinomycetes</taxon>
        <taxon>Micrococcales</taxon>
        <taxon>Microbacteriaceae</taxon>
        <taxon>Glaciibacter</taxon>
    </lineage>
</organism>
<dbReference type="RefSeq" id="WP_281369834.1">
    <property type="nucleotide sequence ID" value="NZ_JACCFM010000001.1"/>
</dbReference>
<reference evidence="4 5" key="1">
    <citation type="submission" date="2020-07" db="EMBL/GenBank/DDBJ databases">
        <title>Sequencing the genomes of 1000 actinobacteria strains.</title>
        <authorList>
            <person name="Klenk H.-P."/>
        </authorList>
    </citation>
    <scope>NUCLEOTIDE SEQUENCE [LARGE SCALE GENOMIC DNA]</scope>
    <source>
        <strain evidence="4 5">LI1</strain>
    </source>
</reference>
<dbReference type="Pfam" id="PF00437">
    <property type="entry name" value="T2SSE"/>
    <property type="match status" value="1"/>
</dbReference>
<keyword evidence="5" id="KW-1185">Reference proteome</keyword>
<dbReference type="PANTHER" id="PTHR30486">
    <property type="entry name" value="TWITCHING MOTILITY PROTEIN PILT"/>
    <property type="match status" value="1"/>
</dbReference>
<evidence type="ECO:0000256" key="2">
    <source>
        <dbReference type="SAM" id="MobiDB-lite"/>
    </source>
</evidence>
<evidence type="ECO:0000313" key="4">
    <source>
        <dbReference type="EMBL" id="NYJ21521.1"/>
    </source>
</evidence>
<dbReference type="InterPro" id="IPR003593">
    <property type="entry name" value="AAA+_ATPase"/>
</dbReference>
<protein>
    <submittedName>
        <fullName evidence="4">Twitching motility protein PilT</fullName>
    </submittedName>
</protein>
<dbReference type="EMBL" id="JACCFM010000001">
    <property type="protein sequence ID" value="NYJ21521.1"/>
    <property type="molecule type" value="Genomic_DNA"/>
</dbReference>
<dbReference type="SMART" id="SM00382">
    <property type="entry name" value="AAA"/>
    <property type="match status" value="1"/>
</dbReference>
<dbReference type="Gene3D" id="3.40.50.300">
    <property type="entry name" value="P-loop containing nucleotide triphosphate hydrolases"/>
    <property type="match status" value="1"/>
</dbReference>
<comment type="caution">
    <text evidence="4">The sequence shown here is derived from an EMBL/GenBank/DDBJ whole genome shotgun (WGS) entry which is preliminary data.</text>
</comment>